<feature type="domain" description="HTH merR-type" evidence="6">
    <location>
        <begin position="26"/>
        <end position="91"/>
    </location>
</feature>
<dbReference type="PANTHER" id="PTHR30204">
    <property type="entry name" value="REDOX-CYCLING DRUG-SENSING TRANSCRIPTIONAL ACTIVATOR SOXR"/>
    <property type="match status" value="1"/>
</dbReference>
<dbReference type="SUPFAM" id="SSF46955">
    <property type="entry name" value="Putative DNA-binding domain"/>
    <property type="match status" value="1"/>
</dbReference>
<dbReference type="InterPro" id="IPR000551">
    <property type="entry name" value="MerR-type_HTH_dom"/>
</dbReference>
<evidence type="ECO:0000256" key="4">
    <source>
        <dbReference type="ARBA" id="ARBA00023163"/>
    </source>
</evidence>
<dbReference type="CDD" id="cd04776">
    <property type="entry name" value="HTH_GnyR"/>
    <property type="match status" value="1"/>
</dbReference>
<organism evidence="7 8">
    <name type="scientific">Nitratireductor aquibiodomus</name>
    <dbReference type="NCBI Taxonomy" id="204799"/>
    <lineage>
        <taxon>Bacteria</taxon>
        <taxon>Pseudomonadati</taxon>
        <taxon>Pseudomonadota</taxon>
        <taxon>Alphaproteobacteria</taxon>
        <taxon>Hyphomicrobiales</taxon>
        <taxon>Phyllobacteriaceae</taxon>
        <taxon>Nitratireductor</taxon>
    </lineage>
</organism>
<evidence type="ECO:0000313" key="7">
    <source>
        <dbReference type="EMBL" id="SEB70615.1"/>
    </source>
</evidence>
<dbReference type="Gene3D" id="1.10.1660.10">
    <property type="match status" value="1"/>
</dbReference>
<keyword evidence="5" id="KW-0175">Coiled coil</keyword>
<accession>A0A1H4LK27</accession>
<evidence type="ECO:0000313" key="8">
    <source>
        <dbReference type="Proteomes" id="UP000199064"/>
    </source>
</evidence>
<feature type="coiled-coil region" evidence="5">
    <location>
        <begin position="96"/>
        <end position="140"/>
    </location>
</feature>
<keyword evidence="1" id="KW-0678">Repressor</keyword>
<dbReference type="GO" id="GO:0003677">
    <property type="term" value="F:DNA binding"/>
    <property type="evidence" value="ECO:0007669"/>
    <property type="project" value="UniProtKB-KW"/>
</dbReference>
<evidence type="ECO:0000256" key="2">
    <source>
        <dbReference type="ARBA" id="ARBA00023015"/>
    </source>
</evidence>
<dbReference type="Proteomes" id="UP000199064">
    <property type="component" value="Unassembled WGS sequence"/>
</dbReference>
<keyword evidence="3 7" id="KW-0238">DNA-binding</keyword>
<keyword evidence="4" id="KW-0804">Transcription</keyword>
<dbReference type="EMBL" id="FNSL01000001">
    <property type="protein sequence ID" value="SEB70615.1"/>
    <property type="molecule type" value="Genomic_DNA"/>
</dbReference>
<proteinExistence type="predicted"/>
<gene>
    <name evidence="7" type="ORF">SAMN05216452_2853</name>
</gene>
<dbReference type="AlphaFoldDB" id="A0A1H4LK27"/>
<dbReference type="PROSITE" id="PS50937">
    <property type="entry name" value="HTH_MERR_2"/>
    <property type="match status" value="1"/>
</dbReference>
<keyword evidence="8" id="KW-1185">Reference proteome</keyword>
<evidence type="ECO:0000256" key="5">
    <source>
        <dbReference type="SAM" id="Coils"/>
    </source>
</evidence>
<keyword evidence="2" id="KW-0805">Transcription regulation</keyword>
<dbReference type="RefSeq" id="WP_025029969.1">
    <property type="nucleotide sequence ID" value="NZ_FNSL01000001.1"/>
</dbReference>
<dbReference type="Pfam" id="PF13411">
    <property type="entry name" value="MerR_1"/>
    <property type="match status" value="1"/>
</dbReference>
<name>A0A1H4LK27_9HYPH</name>
<sequence>MTNIAMAVEKTAEGNDSPETSEEFTRIGEMAREFGVTLRALRFYEDKGLLTPERVGTTRLYSRNDKLRLQQILLGRKIGFSLSDIKEVLDLHDPKADRTEGNVEQLQLVLTKSERQMVRLQKQHRSIEDAISELKKLIADVGARLNTASALGTAG</sequence>
<dbReference type="PANTHER" id="PTHR30204:SF69">
    <property type="entry name" value="MERR-FAMILY TRANSCRIPTIONAL REGULATOR"/>
    <property type="match status" value="1"/>
</dbReference>
<dbReference type="InterPro" id="IPR009061">
    <property type="entry name" value="DNA-bd_dom_put_sf"/>
</dbReference>
<reference evidence="8" key="1">
    <citation type="submission" date="2016-10" db="EMBL/GenBank/DDBJ databases">
        <authorList>
            <person name="Varghese N."/>
            <person name="Submissions S."/>
        </authorList>
    </citation>
    <scope>NUCLEOTIDE SEQUENCE [LARGE SCALE GENOMIC DNA]</scope>
    <source>
        <strain evidence="8">ES.061</strain>
    </source>
</reference>
<evidence type="ECO:0000256" key="3">
    <source>
        <dbReference type="ARBA" id="ARBA00023125"/>
    </source>
</evidence>
<protein>
    <submittedName>
        <fullName evidence="7">DNA-binding transcriptional regulator, MerR family</fullName>
    </submittedName>
</protein>
<dbReference type="SMART" id="SM00422">
    <property type="entry name" value="HTH_MERR"/>
    <property type="match status" value="1"/>
</dbReference>
<dbReference type="GO" id="GO:0003700">
    <property type="term" value="F:DNA-binding transcription factor activity"/>
    <property type="evidence" value="ECO:0007669"/>
    <property type="project" value="InterPro"/>
</dbReference>
<evidence type="ECO:0000256" key="1">
    <source>
        <dbReference type="ARBA" id="ARBA00022491"/>
    </source>
</evidence>
<evidence type="ECO:0000259" key="6">
    <source>
        <dbReference type="PROSITE" id="PS50937"/>
    </source>
</evidence>
<dbReference type="InterPro" id="IPR047057">
    <property type="entry name" value="MerR_fam"/>
</dbReference>